<proteinExistence type="predicted"/>
<evidence type="ECO:0008006" key="3">
    <source>
        <dbReference type="Google" id="ProtNLM"/>
    </source>
</evidence>
<evidence type="ECO:0000313" key="2">
    <source>
        <dbReference type="Proteomes" id="UP000181951"/>
    </source>
</evidence>
<protein>
    <recommendedName>
        <fullName evidence="3">DUF2993 domain-containing protein</fullName>
    </recommendedName>
</protein>
<dbReference type="STRING" id="310780.SAMN05216267_1009134"/>
<reference evidence="1 2" key="1">
    <citation type="submission" date="2016-10" db="EMBL/GenBank/DDBJ databases">
        <authorList>
            <person name="de Groot N.N."/>
        </authorList>
    </citation>
    <scope>NUCLEOTIDE SEQUENCE [LARGE SCALE GENOMIC DNA]</scope>
    <source>
        <strain evidence="1 2">CGMCC 4.2026</strain>
    </source>
</reference>
<name>A0A1H8J3W5_9ACTN</name>
<organism evidence="1 2">
    <name type="scientific">Actinacidiphila rubida</name>
    <dbReference type="NCBI Taxonomy" id="310780"/>
    <lineage>
        <taxon>Bacteria</taxon>
        <taxon>Bacillati</taxon>
        <taxon>Actinomycetota</taxon>
        <taxon>Actinomycetes</taxon>
        <taxon>Kitasatosporales</taxon>
        <taxon>Streptomycetaceae</taxon>
        <taxon>Actinacidiphila</taxon>
    </lineage>
</organism>
<dbReference type="InterPro" id="IPR021373">
    <property type="entry name" value="DUF2993"/>
</dbReference>
<dbReference type="EMBL" id="FODD01000009">
    <property type="protein sequence ID" value="SEN74986.1"/>
    <property type="molecule type" value="Genomic_DNA"/>
</dbReference>
<sequence>MRNPFARPRRTPLLVTAGAVAAAVVLAGVGDLVLEHVARGRIAGAAACRLRPSGPVSAGLTGTLPGLRLLTGDVGTVRIAARDVRRDGTSLSVAAELHGVTTGGAIAGGTATATLAYGQLAARMGSRAAGLRPSGDGHGGLVLTGTLAGIPLPLAVHARLATAGGRLTVTPTDVSLLGRQFTVGGLAADPRTSALAGRLGPQSVTLPQLPGGVRLVRAVTDSEGLRLDLALTPGATSGTRHGCTR</sequence>
<dbReference type="RefSeq" id="WP_075016739.1">
    <property type="nucleotide sequence ID" value="NZ_FODD01000009.1"/>
</dbReference>
<dbReference type="Pfam" id="PF11209">
    <property type="entry name" value="LmeA"/>
    <property type="match status" value="1"/>
</dbReference>
<accession>A0A1H8J3W5</accession>
<dbReference type="AlphaFoldDB" id="A0A1H8J3W5"/>
<evidence type="ECO:0000313" key="1">
    <source>
        <dbReference type="EMBL" id="SEN74986.1"/>
    </source>
</evidence>
<keyword evidence="2" id="KW-1185">Reference proteome</keyword>
<gene>
    <name evidence="1" type="ORF">SAMN05216267_1009134</name>
</gene>
<dbReference type="Proteomes" id="UP000181951">
    <property type="component" value="Unassembled WGS sequence"/>
</dbReference>